<name>A0A4C1Z3R4_EUMVA</name>
<gene>
    <name evidence="1" type="ORF">EVAR_55082_1</name>
</gene>
<dbReference type="Proteomes" id="UP000299102">
    <property type="component" value="Unassembled WGS sequence"/>
</dbReference>
<accession>A0A4C1Z3R4</accession>
<organism evidence="1 2">
    <name type="scientific">Eumeta variegata</name>
    <name type="common">Bagworm moth</name>
    <name type="synonym">Eumeta japonica</name>
    <dbReference type="NCBI Taxonomy" id="151549"/>
    <lineage>
        <taxon>Eukaryota</taxon>
        <taxon>Metazoa</taxon>
        <taxon>Ecdysozoa</taxon>
        <taxon>Arthropoda</taxon>
        <taxon>Hexapoda</taxon>
        <taxon>Insecta</taxon>
        <taxon>Pterygota</taxon>
        <taxon>Neoptera</taxon>
        <taxon>Endopterygota</taxon>
        <taxon>Lepidoptera</taxon>
        <taxon>Glossata</taxon>
        <taxon>Ditrysia</taxon>
        <taxon>Tineoidea</taxon>
        <taxon>Psychidae</taxon>
        <taxon>Oiketicinae</taxon>
        <taxon>Eumeta</taxon>
    </lineage>
</organism>
<protein>
    <submittedName>
        <fullName evidence="1">Uncharacterized protein</fullName>
    </submittedName>
</protein>
<dbReference type="AlphaFoldDB" id="A0A4C1Z3R4"/>
<evidence type="ECO:0000313" key="2">
    <source>
        <dbReference type="Proteomes" id="UP000299102"/>
    </source>
</evidence>
<proteinExistence type="predicted"/>
<keyword evidence="2" id="KW-1185">Reference proteome</keyword>
<sequence length="129" mass="14804">MSRTALMLSSICRKTSLTHTVTQISATTFELVKPFRNSSKGWTFITKGQPKDGRKYIKVKTANARMMRRSDGGRMRVRRRTTALRALDDKRNDSCTISKGKKVKTSHMWCDSTHKHMRVRTAVFPTRAL</sequence>
<evidence type="ECO:0000313" key="1">
    <source>
        <dbReference type="EMBL" id="GBP81882.1"/>
    </source>
</evidence>
<dbReference type="EMBL" id="BGZK01001535">
    <property type="protein sequence ID" value="GBP81882.1"/>
    <property type="molecule type" value="Genomic_DNA"/>
</dbReference>
<comment type="caution">
    <text evidence="1">The sequence shown here is derived from an EMBL/GenBank/DDBJ whole genome shotgun (WGS) entry which is preliminary data.</text>
</comment>
<reference evidence="1 2" key="1">
    <citation type="journal article" date="2019" name="Commun. Biol.">
        <title>The bagworm genome reveals a unique fibroin gene that provides high tensile strength.</title>
        <authorList>
            <person name="Kono N."/>
            <person name="Nakamura H."/>
            <person name="Ohtoshi R."/>
            <person name="Tomita M."/>
            <person name="Numata K."/>
            <person name="Arakawa K."/>
        </authorList>
    </citation>
    <scope>NUCLEOTIDE SEQUENCE [LARGE SCALE GENOMIC DNA]</scope>
</reference>